<feature type="region of interest" description="Disordered" evidence="1">
    <location>
        <begin position="1"/>
        <end position="38"/>
    </location>
</feature>
<name>A0A8H5FXS0_9AGAR</name>
<organism evidence="2 3">
    <name type="scientific">Tetrapyrgos nigripes</name>
    <dbReference type="NCBI Taxonomy" id="182062"/>
    <lineage>
        <taxon>Eukaryota</taxon>
        <taxon>Fungi</taxon>
        <taxon>Dikarya</taxon>
        <taxon>Basidiomycota</taxon>
        <taxon>Agaricomycotina</taxon>
        <taxon>Agaricomycetes</taxon>
        <taxon>Agaricomycetidae</taxon>
        <taxon>Agaricales</taxon>
        <taxon>Marasmiineae</taxon>
        <taxon>Marasmiaceae</taxon>
        <taxon>Tetrapyrgos</taxon>
    </lineage>
</organism>
<dbReference type="Proteomes" id="UP000559256">
    <property type="component" value="Unassembled WGS sequence"/>
</dbReference>
<gene>
    <name evidence="2" type="ORF">D9758_008689</name>
</gene>
<sequence>MIDESVPDKEGPDSRRHRRGLEDDPGHGDGRSSVFQEP</sequence>
<evidence type="ECO:0000313" key="3">
    <source>
        <dbReference type="Proteomes" id="UP000559256"/>
    </source>
</evidence>
<keyword evidence="3" id="KW-1185">Reference proteome</keyword>
<dbReference type="EMBL" id="JAACJM010000062">
    <property type="protein sequence ID" value="KAF5353665.1"/>
    <property type="molecule type" value="Genomic_DNA"/>
</dbReference>
<dbReference type="AlphaFoldDB" id="A0A8H5FXS0"/>
<feature type="compositionally biased region" description="Basic and acidic residues" evidence="1">
    <location>
        <begin position="1"/>
        <end position="30"/>
    </location>
</feature>
<protein>
    <submittedName>
        <fullName evidence="2">Uncharacterized protein</fullName>
    </submittedName>
</protein>
<evidence type="ECO:0000256" key="1">
    <source>
        <dbReference type="SAM" id="MobiDB-lite"/>
    </source>
</evidence>
<proteinExistence type="predicted"/>
<evidence type="ECO:0000313" key="2">
    <source>
        <dbReference type="EMBL" id="KAF5353665.1"/>
    </source>
</evidence>
<accession>A0A8H5FXS0</accession>
<comment type="caution">
    <text evidence="2">The sequence shown here is derived from an EMBL/GenBank/DDBJ whole genome shotgun (WGS) entry which is preliminary data.</text>
</comment>
<reference evidence="2 3" key="1">
    <citation type="journal article" date="2020" name="ISME J.">
        <title>Uncovering the hidden diversity of litter-decomposition mechanisms in mushroom-forming fungi.</title>
        <authorList>
            <person name="Floudas D."/>
            <person name="Bentzer J."/>
            <person name="Ahren D."/>
            <person name="Johansson T."/>
            <person name="Persson P."/>
            <person name="Tunlid A."/>
        </authorList>
    </citation>
    <scope>NUCLEOTIDE SEQUENCE [LARGE SCALE GENOMIC DNA]</scope>
    <source>
        <strain evidence="2 3">CBS 291.85</strain>
    </source>
</reference>